<reference evidence="1 2" key="1">
    <citation type="submission" date="2011-02" db="EMBL/GenBank/DDBJ databases">
        <authorList>
            <person name="Durkin A.S."/>
            <person name="Madupu R."/>
            <person name="Torralba M."/>
            <person name="Gillis M."/>
            <person name="Methe B."/>
            <person name="Sutton G."/>
            <person name="Nelson K.E."/>
        </authorList>
    </citation>
    <scope>NUCLEOTIDE SEQUENCE [LARGE SCALE GENOMIC DNA]</scope>
    <source>
        <strain evidence="1 2">CRIS 18C-A</strain>
    </source>
</reference>
<name>F0H502_9BACT</name>
<proteinExistence type="predicted"/>
<comment type="caution">
    <text evidence="1">The sequence shown here is derived from an EMBL/GenBank/DDBJ whole genome shotgun (WGS) entry which is preliminary data.</text>
</comment>
<accession>F0H502</accession>
<organism evidence="1 2">
    <name type="scientific">Prevotella denticola CRIS 18C-A</name>
    <dbReference type="NCBI Taxonomy" id="944557"/>
    <lineage>
        <taxon>Bacteria</taxon>
        <taxon>Pseudomonadati</taxon>
        <taxon>Bacteroidota</taxon>
        <taxon>Bacteroidia</taxon>
        <taxon>Bacteroidales</taxon>
        <taxon>Prevotellaceae</taxon>
        <taxon>Prevotella</taxon>
    </lineage>
</organism>
<keyword evidence="2" id="KW-1185">Reference proteome</keyword>
<dbReference type="Proteomes" id="UP000003155">
    <property type="component" value="Unassembled WGS sequence"/>
</dbReference>
<dbReference type="AlphaFoldDB" id="F0H502"/>
<evidence type="ECO:0000313" key="1">
    <source>
        <dbReference type="EMBL" id="EGC87129.1"/>
    </source>
</evidence>
<gene>
    <name evidence="1" type="ORF">HMPREF9303_2486</name>
</gene>
<protein>
    <submittedName>
        <fullName evidence="1">Uncharacterized protein</fullName>
    </submittedName>
</protein>
<sequence length="37" mass="4102">MLFFLSGISKETGMLADRTTAADDRTMRRYGIGKGFS</sequence>
<evidence type="ECO:0000313" key="2">
    <source>
        <dbReference type="Proteomes" id="UP000003155"/>
    </source>
</evidence>
<dbReference type="EMBL" id="AEXO01000026">
    <property type="protein sequence ID" value="EGC87129.1"/>
    <property type="molecule type" value="Genomic_DNA"/>
</dbReference>